<comment type="cofactor">
    <cofactor evidence="1">
        <name>Mg(2+)</name>
        <dbReference type="ChEBI" id="CHEBI:18420"/>
    </cofactor>
</comment>
<dbReference type="PANTHER" id="PTHR10492:SF57">
    <property type="entry name" value="ATP-DEPENDENT DNA HELICASE"/>
    <property type="match status" value="1"/>
</dbReference>
<gene>
    <name evidence="4" type="ORF">CWI39_0001p0100</name>
</gene>
<name>A0A4V2JX12_9MICR</name>
<dbReference type="GO" id="GO:0043139">
    <property type="term" value="F:5'-3' DNA helicase activity"/>
    <property type="evidence" value="ECO:0007669"/>
    <property type="project" value="UniProtKB-EC"/>
</dbReference>
<dbReference type="VEuPathDB" id="MicrosporidiaDB:CWI36_2032p0010"/>
<dbReference type="EMBL" id="PIXR01000001">
    <property type="protein sequence ID" value="TBU10042.1"/>
    <property type="molecule type" value="Genomic_DNA"/>
</dbReference>
<proteinExistence type="inferred from homology"/>
<dbReference type="Pfam" id="PF05970">
    <property type="entry name" value="PIF1"/>
    <property type="match status" value="1"/>
</dbReference>
<dbReference type="PANTHER" id="PTHR10492">
    <property type="match status" value="1"/>
</dbReference>
<protein>
    <recommendedName>
        <fullName evidence="1">ATP-dependent DNA helicase</fullName>
        <ecNumber evidence="1">5.6.2.3</ecNumber>
    </recommendedName>
</protein>
<evidence type="ECO:0000313" key="5">
    <source>
        <dbReference type="Proteomes" id="UP000293045"/>
    </source>
</evidence>
<dbReference type="CDD" id="cd18809">
    <property type="entry name" value="SF1_C_RecD"/>
    <property type="match status" value="1"/>
</dbReference>
<keyword evidence="1" id="KW-0067">ATP-binding</keyword>
<reference evidence="4 5" key="1">
    <citation type="submission" date="2017-12" db="EMBL/GenBank/DDBJ databases">
        <authorList>
            <person name="Pombert J.-F."/>
            <person name="Haag K.L."/>
            <person name="Ebert D."/>
        </authorList>
    </citation>
    <scope>NUCLEOTIDE SEQUENCE [LARGE SCALE GENOMIC DNA]</scope>
    <source>
        <strain evidence="4">IL-BN-2</strain>
    </source>
</reference>
<dbReference type="Pfam" id="PF21530">
    <property type="entry name" value="Pif1_2B_dom"/>
    <property type="match status" value="1"/>
</dbReference>
<feature type="domain" description="DNA helicase Pif1-like 2B" evidence="3">
    <location>
        <begin position="334"/>
        <end position="369"/>
    </location>
</feature>
<dbReference type="Proteomes" id="UP000293045">
    <property type="component" value="Unassembled WGS sequence"/>
</dbReference>
<feature type="domain" description="DNA helicase Pif1-like DEAD-box helicase" evidence="2">
    <location>
        <begin position="188"/>
        <end position="261"/>
    </location>
</feature>
<dbReference type="GO" id="GO:0000723">
    <property type="term" value="P:telomere maintenance"/>
    <property type="evidence" value="ECO:0007669"/>
    <property type="project" value="InterPro"/>
</dbReference>
<keyword evidence="1" id="KW-0233">DNA recombination</keyword>
<evidence type="ECO:0000313" key="4">
    <source>
        <dbReference type="EMBL" id="TBU10042.1"/>
    </source>
</evidence>
<sequence length="446" mass="51232">MNSELYYLRILLLHIPTVDGKTYKNYFEAARAKGLTTDKNVWNETLNDAVTMKIPKNIRDLFAYICLFTYVTDISKFMTNHKDNLIEDYCHFHRHPVEEFFELCVSYALNNISRILNTHGKRCRDFGLEDPLTSLLPLCATFDEEENFNYEETLNEEQRIAFEQIMTTLNNSNNEKSFFLDGLGAFALQSIDRLLRDIQYKSRVSFGGKVIIKGGDYRQCLLVIPGAQASDVVQSSLKNCSLWNDFKILKLRNNMQAKDKPYKETLIEIPSHMISKDIFGEVQFVNTIYKFSKKVILTHTNEEVDKINQSEKTYLSTDSLISDDTDDVTNYSIEFLNSLTPFGTPLHALYLQKGAIIMLLRNLNTESGLAFAMIINKAQGQTLYKVGIFLPTPDFGHRQLYVAFSRVRSLNDVKVYIKDTAEQGKILPGSDKIFTKNVVYKAVFEN</sequence>
<dbReference type="VEuPathDB" id="MicrosporidiaDB:CWI36_0301p0030"/>
<keyword evidence="1" id="KW-0227">DNA damage</keyword>
<keyword evidence="1" id="KW-0378">Hydrolase</keyword>
<comment type="caution">
    <text evidence="4">The sequence shown here is derived from an EMBL/GenBank/DDBJ whole genome shotgun (WGS) entry which is preliminary data.</text>
</comment>
<keyword evidence="1 4" id="KW-0347">Helicase</keyword>
<dbReference type="AlphaFoldDB" id="A0A4V2JX12"/>
<dbReference type="GO" id="GO:0006281">
    <property type="term" value="P:DNA repair"/>
    <property type="evidence" value="ECO:0007669"/>
    <property type="project" value="UniProtKB-KW"/>
</dbReference>
<dbReference type="GO" id="GO:0016887">
    <property type="term" value="F:ATP hydrolysis activity"/>
    <property type="evidence" value="ECO:0007669"/>
    <property type="project" value="RHEA"/>
</dbReference>
<evidence type="ECO:0000259" key="2">
    <source>
        <dbReference type="Pfam" id="PF05970"/>
    </source>
</evidence>
<dbReference type="VEuPathDB" id="MicrosporidiaDB:CWI39_0001p0100"/>
<dbReference type="InterPro" id="IPR049163">
    <property type="entry name" value="Pif1-like_2B_dom"/>
</dbReference>
<dbReference type="GO" id="GO:0006310">
    <property type="term" value="P:DNA recombination"/>
    <property type="evidence" value="ECO:0007669"/>
    <property type="project" value="UniProtKB-KW"/>
</dbReference>
<comment type="similarity">
    <text evidence="1">Belongs to the helicase family.</text>
</comment>
<keyword evidence="1" id="KW-0547">Nucleotide-binding</keyword>
<comment type="catalytic activity">
    <reaction evidence="1">
        <text>ATP + H2O = ADP + phosphate + H(+)</text>
        <dbReference type="Rhea" id="RHEA:13065"/>
        <dbReference type="ChEBI" id="CHEBI:15377"/>
        <dbReference type="ChEBI" id="CHEBI:15378"/>
        <dbReference type="ChEBI" id="CHEBI:30616"/>
        <dbReference type="ChEBI" id="CHEBI:43474"/>
        <dbReference type="ChEBI" id="CHEBI:456216"/>
        <dbReference type="EC" id="5.6.2.3"/>
    </reaction>
</comment>
<dbReference type="GO" id="GO:0005524">
    <property type="term" value="F:ATP binding"/>
    <property type="evidence" value="ECO:0007669"/>
    <property type="project" value="UniProtKB-KW"/>
</dbReference>
<keyword evidence="1" id="KW-0234">DNA repair</keyword>
<dbReference type="EC" id="5.6.2.3" evidence="1"/>
<dbReference type="InterPro" id="IPR027417">
    <property type="entry name" value="P-loop_NTPase"/>
</dbReference>
<organism evidence="4 5">
    <name type="scientific">Hamiltosporidium magnivora</name>
    <dbReference type="NCBI Taxonomy" id="148818"/>
    <lineage>
        <taxon>Eukaryota</taxon>
        <taxon>Fungi</taxon>
        <taxon>Fungi incertae sedis</taxon>
        <taxon>Microsporidia</taxon>
        <taxon>Dubosqiidae</taxon>
        <taxon>Hamiltosporidium</taxon>
    </lineage>
</organism>
<accession>A0A4V2JX12</accession>
<dbReference type="InterPro" id="IPR010285">
    <property type="entry name" value="DNA_helicase_pif1-like_DEAD"/>
</dbReference>
<dbReference type="SUPFAM" id="SSF52540">
    <property type="entry name" value="P-loop containing nucleoside triphosphate hydrolases"/>
    <property type="match status" value="1"/>
</dbReference>
<evidence type="ECO:0000256" key="1">
    <source>
        <dbReference type="RuleBase" id="RU363044"/>
    </source>
</evidence>
<evidence type="ECO:0000259" key="3">
    <source>
        <dbReference type="Pfam" id="PF21530"/>
    </source>
</evidence>